<dbReference type="OMA" id="RQTLNCA"/>
<protein>
    <submittedName>
        <fullName evidence="3">C2 calcium-dependent domain-containing protein 4C-like</fullName>
    </submittedName>
</protein>
<accession>A0A3Q3GUE4</accession>
<dbReference type="PANTHER" id="PTHR46291">
    <property type="entry name" value="C2 DOMAIN-CONTAINING PROTEIN"/>
    <property type="match status" value="1"/>
</dbReference>
<sequence length="389" mass="43014">MCFEFVTNIPQELNRYMGNSEEDVFILPKTSLPPNLHSNIITPDNIPEFCLPPRLCKRSPWPEAQNPIPKSSTSAKATQGKMKNVKPKKDDPSEPWKATKKPLPFSAEVYGLAGIYESPNTRRKESLFHSKAPVYMFERSIPSMASRQEKETNPPKKTFSGFLPLFSCKSLSETGNAEGATPSSGDSSPSYSSKPSNCSPTRSGRLKETKSCPSLINSLSLTASPCSPLATERNSLNLSQPTLLPLDILQCQERLQREHVLPLQGRGRVRLSAEQTAFSGSTLCTVRVRVVCVEGLSDEADRHTLNCTVSLCLTPGKLQQQESATIRNCRCPVFNQDFFFTELRAQDLLELQLRLKVVDKPAAGALRRGTVIGTISKPLTQLLPIKKHT</sequence>
<feature type="compositionally biased region" description="Polar residues" evidence="1">
    <location>
        <begin position="68"/>
        <end position="77"/>
    </location>
</feature>
<reference evidence="3" key="2">
    <citation type="submission" date="2025-09" db="UniProtKB">
        <authorList>
            <consortium name="Ensembl"/>
        </authorList>
    </citation>
    <scope>IDENTIFICATION</scope>
</reference>
<evidence type="ECO:0000313" key="3">
    <source>
        <dbReference type="Ensembl" id="ENSKMAP00000026807.1"/>
    </source>
</evidence>
<dbReference type="Proteomes" id="UP000264800">
    <property type="component" value="Unplaced"/>
</dbReference>
<dbReference type="SUPFAM" id="SSF49562">
    <property type="entry name" value="C2 domain (Calcium/lipid-binding domain, CaLB)"/>
    <property type="match status" value="1"/>
</dbReference>
<dbReference type="InterPro" id="IPR000008">
    <property type="entry name" value="C2_dom"/>
</dbReference>
<dbReference type="PROSITE" id="PS50004">
    <property type="entry name" value="C2"/>
    <property type="match status" value="1"/>
</dbReference>
<dbReference type="InterPro" id="IPR035892">
    <property type="entry name" value="C2_domain_sf"/>
</dbReference>
<evidence type="ECO:0000259" key="2">
    <source>
        <dbReference type="PROSITE" id="PS50004"/>
    </source>
</evidence>
<organism evidence="3 4">
    <name type="scientific">Kryptolebias marmoratus</name>
    <name type="common">Mangrove killifish</name>
    <name type="synonym">Rivulus marmoratus</name>
    <dbReference type="NCBI Taxonomy" id="37003"/>
    <lineage>
        <taxon>Eukaryota</taxon>
        <taxon>Metazoa</taxon>
        <taxon>Chordata</taxon>
        <taxon>Craniata</taxon>
        <taxon>Vertebrata</taxon>
        <taxon>Euteleostomi</taxon>
        <taxon>Actinopterygii</taxon>
        <taxon>Neopterygii</taxon>
        <taxon>Teleostei</taxon>
        <taxon>Neoteleostei</taxon>
        <taxon>Acanthomorphata</taxon>
        <taxon>Ovalentaria</taxon>
        <taxon>Atherinomorphae</taxon>
        <taxon>Cyprinodontiformes</taxon>
        <taxon>Rivulidae</taxon>
        <taxon>Kryptolebias</taxon>
    </lineage>
</organism>
<dbReference type="SMART" id="SM00239">
    <property type="entry name" value="C2"/>
    <property type="match status" value="1"/>
</dbReference>
<dbReference type="PANTHER" id="PTHR46291:SF9">
    <property type="entry name" value="C2 CALCIUM-DEPENDENT DOMAIN-CONTAINING PROTEIN 4C-LIKE"/>
    <property type="match status" value="1"/>
</dbReference>
<proteinExistence type="predicted"/>
<dbReference type="Pfam" id="PF00168">
    <property type="entry name" value="C2"/>
    <property type="match status" value="1"/>
</dbReference>
<dbReference type="CDD" id="cd00030">
    <property type="entry name" value="C2"/>
    <property type="match status" value="1"/>
</dbReference>
<dbReference type="Gene3D" id="2.60.40.150">
    <property type="entry name" value="C2 domain"/>
    <property type="match status" value="1"/>
</dbReference>
<evidence type="ECO:0000313" key="4">
    <source>
        <dbReference type="Proteomes" id="UP000264800"/>
    </source>
</evidence>
<feature type="region of interest" description="Disordered" evidence="1">
    <location>
        <begin position="61"/>
        <end position="100"/>
    </location>
</feature>
<dbReference type="STRING" id="37003.ENSKMAP00000026807"/>
<dbReference type="InterPro" id="IPR043549">
    <property type="entry name" value="C2C4C/C2C4D"/>
</dbReference>
<dbReference type="AlphaFoldDB" id="A0A3Q3GUE4"/>
<reference evidence="3" key="1">
    <citation type="submission" date="2025-08" db="UniProtKB">
        <authorList>
            <consortium name="Ensembl"/>
        </authorList>
    </citation>
    <scope>IDENTIFICATION</scope>
</reference>
<feature type="compositionally biased region" description="Low complexity" evidence="1">
    <location>
        <begin position="182"/>
        <end position="200"/>
    </location>
</feature>
<dbReference type="GeneTree" id="ENSGT00940000161259"/>
<name>A0A3Q3GUE4_KRYMA</name>
<feature type="domain" description="C2" evidence="2">
    <location>
        <begin position="265"/>
        <end position="389"/>
    </location>
</feature>
<dbReference type="Ensembl" id="ENSKMAT00000027146.1">
    <property type="protein sequence ID" value="ENSKMAP00000026807.1"/>
    <property type="gene ID" value="ENSKMAG00000019886.1"/>
</dbReference>
<keyword evidence="4" id="KW-1185">Reference proteome</keyword>
<feature type="region of interest" description="Disordered" evidence="1">
    <location>
        <begin position="173"/>
        <end position="209"/>
    </location>
</feature>
<evidence type="ECO:0000256" key="1">
    <source>
        <dbReference type="SAM" id="MobiDB-lite"/>
    </source>
</evidence>